<sequence>MASAPNLLRGTALPQLINALQRLQNDPALLAREREQYLDSPPPYPSGETTQPPSLPRSPSESQRQWQREEERKSSTPGRQFKYQSRREYRLLIEQVRRRWERRKYTLPYDDKLDLMVNAENNVKNRWIEQGIWNDKWSLYSVGPRWKHEEPLEPPPAPDSKPQPRSSSPPRLRFGLETPECPKPQEPPKAYTEEQLASIERERAASRPYHQFLFQMSKEREWIEDELHIDIFDIDAKVYENVKNRWIEQMIWNPRWGDMPGMTWIHEEPDNHESDISNHTVTVPEEGFRANAAEIDAQSRHSTGRRIYFGLASSEANHDQRGRSRSPSVPRRVVDSNGAALGSTTTKKTKRSSRTAVNMEGTPVPRESANRTLRADSSSKVRKHPKRNPPRRHLQKRIQDMPGSADARRRALGNLRGTEQQEQQADDANSSPTASQLPQRNLRLDTGESPPVVRRSSRIEARSGTSKSTMYDTAPAPTPARRRRRRSQQVNPEMSANPRQQRGVLKNRPRRQGARAL</sequence>
<organism evidence="2 3">
    <name type="scientific">Ajellomyces capsulatus (strain H143)</name>
    <name type="common">Darling's disease fungus</name>
    <name type="synonym">Histoplasma capsulatum</name>
    <dbReference type="NCBI Taxonomy" id="544712"/>
    <lineage>
        <taxon>Eukaryota</taxon>
        <taxon>Fungi</taxon>
        <taxon>Dikarya</taxon>
        <taxon>Ascomycota</taxon>
        <taxon>Pezizomycotina</taxon>
        <taxon>Eurotiomycetes</taxon>
        <taxon>Eurotiomycetidae</taxon>
        <taxon>Onygenales</taxon>
        <taxon>Ajellomycetaceae</taxon>
        <taxon>Histoplasma</taxon>
    </lineage>
</organism>
<reference evidence="3" key="1">
    <citation type="submission" date="2009-05" db="EMBL/GenBank/DDBJ databases">
        <title>The genome sequence of Ajellomyces capsulatus strain H143.</title>
        <authorList>
            <person name="Champion M."/>
            <person name="Cuomo C.A."/>
            <person name="Ma L.-J."/>
            <person name="Henn M.R."/>
            <person name="Sil A."/>
            <person name="Goldman B."/>
            <person name="Young S.K."/>
            <person name="Kodira C.D."/>
            <person name="Zeng Q."/>
            <person name="Koehrsen M."/>
            <person name="Alvarado L."/>
            <person name="Berlin A.M."/>
            <person name="Borenstein D."/>
            <person name="Chen Z."/>
            <person name="Engels R."/>
            <person name="Freedman E."/>
            <person name="Gellesch M."/>
            <person name="Goldberg J."/>
            <person name="Griggs A."/>
            <person name="Gujja S."/>
            <person name="Heiman D.I."/>
            <person name="Hepburn T.A."/>
            <person name="Howarth C."/>
            <person name="Jen D."/>
            <person name="Larson L."/>
            <person name="Lewis B."/>
            <person name="Mehta T."/>
            <person name="Park D."/>
            <person name="Pearson M."/>
            <person name="Roberts A."/>
            <person name="Saif S."/>
            <person name="Shea T.D."/>
            <person name="Shenoy N."/>
            <person name="Sisk P."/>
            <person name="Stolte C."/>
            <person name="Sykes S."/>
            <person name="Walk T."/>
            <person name="White J."/>
            <person name="Yandava C."/>
            <person name="Klein B."/>
            <person name="McEwen J.G."/>
            <person name="Puccia R."/>
            <person name="Goldman G.H."/>
            <person name="Felipe M.S."/>
            <person name="Nino-Vega G."/>
            <person name="San-Blas G."/>
            <person name="Taylor J.W."/>
            <person name="Mendoza L."/>
            <person name="Galagan J.E."/>
            <person name="Nusbaum C."/>
            <person name="Birren B.W."/>
        </authorList>
    </citation>
    <scope>NUCLEOTIDE SEQUENCE [LARGE SCALE GENOMIC DNA]</scope>
    <source>
        <strain evidence="3">H143</strain>
    </source>
</reference>
<dbReference type="OrthoDB" id="5401786at2759"/>
<dbReference type="EMBL" id="GG692440">
    <property type="protein sequence ID" value="EER36540.1"/>
    <property type="molecule type" value="Genomic_DNA"/>
</dbReference>
<name>C6HT93_AJECH</name>
<evidence type="ECO:0000256" key="1">
    <source>
        <dbReference type="SAM" id="MobiDB-lite"/>
    </source>
</evidence>
<dbReference type="HOGENOM" id="CLU_045697_0_0_1"/>
<feature type="compositionally biased region" description="Polar residues" evidence="1">
    <location>
        <begin position="488"/>
        <end position="500"/>
    </location>
</feature>
<dbReference type="VEuPathDB" id="FungiDB:HCDG_09424"/>
<gene>
    <name evidence="2" type="ORF">HCDG_09424</name>
</gene>
<feature type="compositionally biased region" description="Polar residues" evidence="1">
    <location>
        <begin position="417"/>
        <end position="439"/>
    </location>
</feature>
<feature type="region of interest" description="Disordered" evidence="1">
    <location>
        <begin position="311"/>
        <end position="517"/>
    </location>
</feature>
<feature type="region of interest" description="Disordered" evidence="1">
    <location>
        <begin position="28"/>
        <end position="81"/>
    </location>
</feature>
<dbReference type="AlphaFoldDB" id="C6HT93"/>
<dbReference type="OMA" id="ENNVRSR"/>
<feature type="region of interest" description="Disordered" evidence="1">
    <location>
        <begin position="148"/>
        <end position="189"/>
    </location>
</feature>
<feature type="compositionally biased region" description="Basic residues" evidence="1">
    <location>
        <begin position="505"/>
        <end position="517"/>
    </location>
</feature>
<evidence type="ECO:0000313" key="3">
    <source>
        <dbReference type="Proteomes" id="UP000002624"/>
    </source>
</evidence>
<proteinExistence type="predicted"/>
<feature type="compositionally biased region" description="Low complexity" evidence="1">
    <location>
        <begin position="163"/>
        <end position="173"/>
    </location>
</feature>
<dbReference type="STRING" id="544712.C6HT93"/>
<dbReference type="Proteomes" id="UP000002624">
    <property type="component" value="Unassembled WGS sequence"/>
</dbReference>
<protein>
    <submittedName>
        <fullName evidence="2">Uncharacterized protein</fullName>
    </submittedName>
</protein>
<evidence type="ECO:0000313" key="2">
    <source>
        <dbReference type="EMBL" id="EER36540.1"/>
    </source>
</evidence>
<feature type="compositionally biased region" description="Basic residues" evidence="1">
    <location>
        <begin position="380"/>
        <end position="396"/>
    </location>
</feature>
<accession>C6HT93</accession>